<feature type="chain" id="PRO_5002337464" evidence="1">
    <location>
        <begin position="24"/>
        <end position="148"/>
    </location>
</feature>
<dbReference type="OrthoDB" id="794286at2"/>
<dbReference type="AlphaFoldDB" id="A0A0D8ZRT5"/>
<dbReference type="STRING" id="1618023.UH38_12920"/>
<comment type="caution">
    <text evidence="2">The sequence shown here is derived from an EMBL/GenBank/DDBJ whole genome shotgun (WGS) entry which is preliminary data.</text>
</comment>
<keyword evidence="1" id="KW-0732">Signal</keyword>
<accession>A0A0D8ZRT5</accession>
<keyword evidence="3" id="KW-1185">Reference proteome</keyword>
<organism evidence="2 3">
    <name type="scientific">Aliterella atlantica CENA595</name>
    <dbReference type="NCBI Taxonomy" id="1618023"/>
    <lineage>
        <taxon>Bacteria</taxon>
        <taxon>Bacillati</taxon>
        <taxon>Cyanobacteriota</taxon>
        <taxon>Cyanophyceae</taxon>
        <taxon>Chroococcidiopsidales</taxon>
        <taxon>Aliterellaceae</taxon>
        <taxon>Aliterella</taxon>
    </lineage>
</organism>
<evidence type="ECO:0000313" key="3">
    <source>
        <dbReference type="Proteomes" id="UP000032452"/>
    </source>
</evidence>
<gene>
    <name evidence="2" type="ORF">UH38_12920</name>
</gene>
<feature type="signal peptide" evidence="1">
    <location>
        <begin position="1"/>
        <end position="23"/>
    </location>
</feature>
<keyword evidence="2" id="KW-0449">Lipoprotein</keyword>
<protein>
    <submittedName>
        <fullName evidence="2">Lipoprotein</fullName>
    </submittedName>
</protein>
<dbReference type="InterPro" id="IPR021957">
    <property type="entry name" value="DUF3574"/>
</dbReference>
<evidence type="ECO:0000256" key="1">
    <source>
        <dbReference type="SAM" id="SignalP"/>
    </source>
</evidence>
<name>A0A0D8ZRT5_9CYAN</name>
<evidence type="ECO:0000313" key="2">
    <source>
        <dbReference type="EMBL" id="KJH71445.1"/>
    </source>
</evidence>
<dbReference type="EMBL" id="JYON01000012">
    <property type="protein sequence ID" value="KJH71445.1"/>
    <property type="molecule type" value="Genomic_DNA"/>
</dbReference>
<dbReference type="Proteomes" id="UP000032452">
    <property type="component" value="Unassembled WGS sequence"/>
</dbReference>
<dbReference type="RefSeq" id="WP_045055071.1">
    <property type="nucleotide sequence ID" value="NZ_CAWMDP010000050.1"/>
</dbReference>
<proteinExistence type="predicted"/>
<sequence>MQTLQKSFSALFITSLLFTGSIASLKQVDAQVPQAPATNEIRTNIFVQDELYLGSNKPRGQVSERDFQIFLQKEVTPRFPDGLTVIDANGQFLGSNGVIKEKTKLLILIHLNTQEDEEEIQEIVDEYKEQFQQESVLRVTSTPRQVRF</sequence>
<dbReference type="PATRIC" id="fig|1618023.3.peg.4506"/>
<reference evidence="2 3" key="1">
    <citation type="submission" date="2015-02" db="EMBL/GenBank/DDBJ databases">
        <title>Draft genome of a novel marine cyanobacterium (Chroococcales) isolated from South Atlantic Ocean.</title>
        <authorList>
            <person name="Rigonato J."/>
            <person name="Alvarenga D.O."/>
            <person name="Branco L.H."/>
            <person name="Varani A.M."/>
            <person name="Brandini F.P."/>
            <person name="Fiore M.F."/>
        </authorList>
    </citation>
    <scope>NUCLEOTIDE SEQUENCE [LARGE SCALE GENOMIC DNA]</scope>
    <source>
        <strain evidence="2 3">CENA595</strain>
    </source>
</reference>
<dbReference type="Pfam" id="PF12098">
    <property type="entry name" value="DUF3574"/>
    <property type="match status" value="1"/>
</dbReference>